<comment type="caution">
    <text evidence="1">The sequence shown here is derived from an EMBL/GenBank/DDBJ whole genome shotgun (WGS) entry which is preliminary data.</text>
</comment>
<evidence type="ECO:0000313" key="2">
    <source>
        <dbReference type="Proteomes" id="UP000601435"/>
    </source>
</evidence>
<sequence>MLAFWAKKTAKTFVFQFILQRRVGGKPEQLARQLPRTLHHAASLSRRFSTTADGPGLPAHLVYKPGSINDSATLLLVARSAAQSNHADPQFWRQCSLHAQRLLGSDAKLQDLASFAVAAVSVRHHDNELMYNLGDMAASAAQQGLIDGESLVLVLLSHAQLRLRNDRVLRALEAALFELLRQSRATAECLSSSLLSLAEMHVEGCLPQDLDDSSSQSGSRAELIDGAARVALEHLSFFTLPQMCKLLKAFMCFRMRGDRQVSALLLGIGDALGRQPNALTAGDCACAAKAFAVVRVHHERMFATLAGRLRDKDIRGGLTPAELSDVLYGFAKFTSQDTALLDLLSVQVRRHLHALDVSLMSSTLASLAKAGISCPVLTGRAVQMLRRPTVTTAAESQEVTHRHLCDLTQATIAELSALTMAFGKFQVRDSQLYETLADLFMASKSESSDTRAIAILDSPSLINIIHAFAKVHIAPARLFSAVLGSLVARPEEELTTRDAVKLLHALAKVDYEMPLGFRQKILRVLGPGGLGELGVFELLKLAAASRKLGVDIDALETQVGAVLPNEPQSLTRESLQRRPAVKKVRRKSARKQKWTW</sequence>
<protein>
    <recommendedName>
        <fullName evidence="3">Mitochondrial RNA binding complex 1 subunit</fullName>
    </recommendedName>
</protein>
<dbReference type="AlphaFoldDB" id="A0A812SYG9"/>
<organism evidence="1 2">
    <name type="scientific">Symbiodinium necroappetens</name>
    <dbReference type="NCBI Taxonomy" id="1628268"/>
    <lineage>
        <taxon>Eukaryota</taxon>
        <taxon>Sar</taxon>
        <taxon>Alveolata</taxon>
        <taxon>Dinophyceae</taxon>
        <taxon>Suessiales</taxon>
        <taxon>Symbiodiniaceae</taxon>
        <taxon>Symbiodinium</taxon>
    </lineage>
</organism>
<dbReference type="OrthoDB" id="430017at2759"/>
<proteinExistence type="predicted"/>
<evidence type="ECO:0008006" key="3">
    <source>
        <dbReference type="Google" id="ProtNLM"/>
    </source>
</evidence>
<dbReference type="Proteomes" id="UP000601435">
    <property type="component" value="Unassembled WGS sequence"/>
</dbReference>
<keyword evidence="2" id="KW-1185">Reference proteome</keyword>
<dbReference type="EMBL" id="CAJNJA010022576">
    <property type="protein sequence ID" value="CAE7495920.1"/>
    <property type="molecule type" value="Genomic_DNA"/>
</dbReference>
<accession>A0A812SYG9</accession>
<evidence type="ECO:0000313" key="1">
    <source>
        <dbReference type="EMBL" id="CAE7495920.1"/>
    </source>
</evidence>
<reference evidence="1" key="1">
    <citation type="submission" date="2021-02" db="EMBL/GenBank/DDBJ databases">
        <authorList>
            <person name="Dougan E. K."/>
            <person name="Rhodes N."/>
            <person name="Thang M."/>
            <person name="Chan C."/>
        </authorList>
    </citation>
    <scope>NUCLEOTIDE SEQUENCE</scope>
</reference>
<gene>
    <name evidence="1" type="ORF">SNEC2469_LOCUS14110</name>
</gene>
<name>A0A812SYG9_9DINO</name>